<gene>
    <name evidence="2" type="ORF">FJV41_25340</name>
</gene>
<dbReference type="AlphaFoldDB" id="A0A540WW35"/>
<proteinExistence type="predicted"/>
<dbReference type="OrthoDB" id="501208at2"/>
<comment type="caution">
    <text evidence="2">The sequence shown here is derived from an EMBL/GenBank/DDBJ whole genome shotgun (WGS) entry which is preliminary data.</text>
</comment>
<organism evidence="2 3">
    <name type="scientific">Myxococcus llanfairpwllgwyngyllgogerychwyrndrobwllllantysiliogogogochensis</name>
    <dbReference type="NCBI Taxonomy" id="2590453"/>
    <lineage>
        <taxon>Bacteria</taxon>
        <taxon>Pseudomonadati</taxon>
        <taxon>Myxococcota</taxon>
        <taxon>Myxococcia</taxon>
        <taxon>Myxococcales</taxon>
        <taxon>Cystobacterineae</taxon>
        <taxon>Myxococcaceae</taxon>
        <taxon>Myxococcus</taxon>
    </lineage>
</organism>
<feature type="compositionally biased region" description="Pro residues" evidence="1">
    <location>
        <begin position="258"/>
        <end position="267"/>
    </location>
</feature>
<dbReference type="Proteomes" id="UP000315369">
    <property type="component" value="Unassembled WGS sequence"/>
</dbReference>
<dbReference type="RefSeq" id="WP_141645122.1">
    <property type="nucleotide sequence ID" value="NZ_VIFM01000110.1"/>
</dbReference>
<evidence type="ECO:0000313" key="2">
    <source>
        <dbReference type="EMBL" id="TQF13140.1"/>
    </source>
</evidence>
<feature type="compositionally biased region" description="Polar residues" evidence="1">
    <location>
        <begin position="472"/>
        <end position="483"/>
    </location>
</feature>
<accession>A0A540WW35</accession>
<reference evidence="2 3" key="1">
    <citation type="submission" date="2019-06" db="EMBL/GenBank/DDBJ databases">
        <authorList>
            <person name="Livingstone P."/>
            <person name="Whitworth D."/>
        </authorList>
    </citation>
    <scope>NUCLEOTIDE SEQUENCE [LARGE SCALE GENOMIC DNA]</scope>
    <source>
        <strain evidence="2 3">AM401</strain>
    </source>
</reference>
<name>A0A540WW35_9BACT</name>
<keyword evidence="3" id="KW-1185">Reference proteome</keyword>
<evidence type="ECO:0000256" key="1">
    <source>
        <dbReference type="SAM" id="MobiDB-lite"/>
    </source>
</evidence>
<feature type="region of interest" description="Disordered" evidence="1">
    <location>
        <begin position="252"/>
        <end position="273"/>
    </location>
</feature>
<dbReference type="EMBL" id="VIFM01000110">
    <property type="protein sequence ID" value="TQF13140.1"/>
    <property type="molecule type" value="Genomic_DNA"/>
</dbReference>
<feature type="region of interest" description="Disordered" evidence="1">
    <location>
        <begin position="464"/>
        <end position="483"/>
    </location>
</feature>
<sequence>MRARRFVADFDSSAAMLRALAGFLHGRDFPALGTHRHTSPLFEALLPVVNRLPVPRREAAYVRSGLAEALTPRALTHFDAEALSRWVVARYPRQRYPAAVVGSSNGALVHLCAALGIPWLPQTQLLAVRHDGRVPVDEPLQHLDFAREPARRLLESHPDLQLHHTHDANHDRLLLRGLTHFRVKRRRLGVAYVRFLEDVLEPGATLFVSECELRWPTLRQGERHVFQHGALGGASPDEYYLGGPRVEAYLRRQGSPRPRWPTPPPDSDSPEAEWGYEPALSEDLQRLARKRRWRLRRIVYPEPEALSPLVADLYRHWYRDRHMPLGRLLVESSILMEPWWALRGGAVPFWMVLNTRPSARALEHYLDASEPWEALYLMLCCRGVESIGLAPLQRWRELLSRGLDRGEFLGVDEQEYPRDFAAVVRYHPAVKRAMAARYPMPERLDLKRLDAFLRQHGDRYPVRWEEADTSPRHQSAGVSSWMH</sequence>
<protein>
    <submittedName>
        <fullName evidence="2">Uncharacterized protein</fullName>
    </submittedName>
</protein>
<evidence type="ECO:0000313" key="3">
    <source>
        <dbReference type="Proteomes" id="UP000315369"/>
    </source>
</evidence>